<dbReference type="Gene3D" id="2.40.420.20">
    <property type="match status" value="1"/>
</dbReference>
<protein>
    <submittedName>
        <fullName evidence="5">Macrolide export protein MacA</fullName>
    </submittedName>
    <submittedName>
        <fullName evidence="4">RND transporter</fullName>
    </submittedName>
</protein>
<evidence type="ECO:0000256" key="2">
    <source>
        <dbReference type="ARBA" id="ARBA00023054"/>
    </source>
</evidence>
<dbReference type="Gene3D" id="2.40.30.170">
    <property type="match status" value="1"/>
</dbReference>
<dbReference type="EMBL" id="FMMM01000067">
    <property type="protein sequence ID" value="SCQ23184.1"/>
    <property type="molecule type" value="Genomic_DNA"/>
</dbReference>
<evidence type="ECO:0000313" key="5">
    <source>
        <dbReference type="EMBL" id="SCQ23184.1"/>
    </source>
</evidence>
<dbReference type="PANTHER" id="PTHR32347:SF14">
    <property type="entry name" value="EFFLUX SYSTEM COMPONENT YKNX-RELATED"/>
    <property type="match status" value="1"/>
</dbReference>
<evidence type="ECO:0000256" key="3">
    <source>
        <dbReference type="SAM" id="Coils"/>
    </source>
</evidence>
<proteinExistence type="predicted"/>
<dbReference type="SUPFAM" id="SSF111369">
    <property type="entry name" value="HlyD-like secretion proteins"/>
    <property type="match status" value="1"/>
</dbReference>
<dbReference type="AlphaFoldDB" id="A0A1D3USH1"/>
<evidence type="ECO:0000313" key="6">
    <source>
        <dbReference type="Proteomes" id="UP000182057"/>
    </source>
</evidence>
<dbReference type="InterPro" id="IPR050465">
    <property type="entry name" value="UPF0194_transport"/>
</dbReference>
<dbReference type="GO" id="GO:0015562">
    <property type="term" value="F:efflux transmembrane transporter activity"/>
    <property type="evidence" value="ECO:0007669"/>
    <property type="project" value="InterPro"/>
</dbReference>
<reference evidence="5 6" key="1">
    <citation type="submission" date="2016-09" db="EMBL/GenBank/DDBJ databases">
        <authorList>
            <person name="Capua I."/>
            <person name="De Benedictis P."/>
            <person name="Joannis T."/>
            <person name="Lombin L.H."/>
            <person name="Cattoli G."/>
        </authorList>
    </citation>
    <scope>NUCLEOTIDE SEQUENCE [LARGE SCALE GENOMIC DNA]</scope>
    <source>
        <strain evidence="5 6">UB20</strain>
    </source>
</reference>
<accession>A0A1D3USH1</accession>
<dbReference type="GO" id="GO:0030313">
    <property type="term" value="C:cell envelope"/>
    <property type="evidence" value="ECO:0007669"/>
    <property type="project" value="UniProtKB-SubCell"/>
</dbReference>
<feature type="coiled-coil region" evidence="3">
    <location>
        <begin position="98"/>
        <end position="153"/>
    </location>
</feature>
<dbReference type="Proteomes" id="UP000182057">
    <property type="component" value="Unassembled WGS sequence"/>
</dbReference>
<name>A0A1D3USH1_TANFO</name>
<evidence type="ECO:0000256" key="1">
    <source>
        <dbReference type="ARBA" id="ARBA00004196"/>
    </source>
</evidence>
<dbReference type="OrthoDB" id="9809068at2"/>
<dbReference type="Gene3D" id="2.40.50.100">
    <property type="match status" value="1"/>
</dbReference>
<keyword evidence="2 3" id="KW-0175">Coiled coil</keyword>
<dbReference type="EMBL" id="NSLJ01000008">
    <property type="protein sequence ID" value="PDP44281.1"/>
    <property type="molecule type" value="Genomic_DNA"/>
</dbReference>
<comment type="subcellular location">
    <subcellularLocation>
        <location evidence="1">Cell envelope</location>
    </subcellularLocation>
</comment>
<dbReference type="RefSeq" id="WP_046825150.1">
    <property type="nucleotide sequence ID" value="NZ_CALHNL010000078.1"/>
</dbReference>
<dbReference type="Gene3D" id="1.10.287.470">
    <property type="entry name" value="Helix hairpin bin"/>
    <property type="match status" value="1"/>
</dbReference>
<evidence type="ECO:0000313" key="7">
    <source>
        <dbReference type="Proteomes" id="UP000219259"/>
    </source>
</evidence>
<reference evidence="4 7" key="2">
    <citation type="submission" date="2017-09" db="EMBL/GenBank/DDBJ databases">
        <title>Phase variable restriction modification systems are present in the genome sequences of periodontal pathogens Prevotella intermedia, Tannerella forsythia and Porphyromonas gingivalis.</title>
        <authorList>
            <person name="Haigh R.D."/>
            <person name="Crawford L."/>
            <person name="Ralph J."/>
            <person name="Wanford J."/>
            <person name="Vartoukian S.R."/>
            <person name="Hijazib K."/>
            <person name="Wade W."/>
            <person name="Oggioni M.R."/>
        </authorList>
    </citation>
    <scope>NUCLEOTIDE SEQUENCE [LARGE SCALE GENOMIC DNA]</scope>
    <source>
        <strain evidence="4 7">WW11663</strain>
    </source>
</reference>
<gene>
    <name evidence="5" type="primary">macA_3</name>
    <name evidence="4" type="ORF">CLI86_04350</name>
    <name evidence="5" type="ORF">TFUB20_01977</name>
</gene>
<organism evidence="5 6">
    <name type="scientific">Tannerella forsythia</name>
    <name type="common">Bacteroides forsythus</name>
    <dbReference type="NCBI Taxonomy" id="28112"/>
    <lineage>
        <taxon>Bacteria</taxon>
        <taxon>Pseudomonadati</taxon>
        <taxon>Bacteroidota</taxon>
        <taxon>Bacteroidia</taxon>
        <taxon>Bacteroidales</taxon>
        <taxon>Tannerellaceae</taxon>
        <taxon>Tannerella</taxon>
    </lineage>
</organism>
<dbReference type="PANTHER" id="PTHR32347">
    <property type="entry name" value="EFFLUX SYSTEM COMPONENT YKNX-RELATED"/>
    <property type="match status" value="1"/>
</dbReference>
<evidence type="ECO:0000313" key="4">
    <source>
        <dbReference type="EMBL" id="PDP44281.1"/>
    </source>
</evidence>
<sequence length="358" mass="39708">MKIVKAVIIIMLLGCLGFVLYRALGNNSQTQNSDIVSAGYRNIESRLRISGIILPHKEIEIKSTISGVLEKLLIHIGDEVDLGQPIARVQYVKDPMEHKQLQSQLEVAKEKLDHAEAIFRRTEDLYRKGVITLEEYENEKSNLSILHSNYQSVLTEIGMLKGIYGEGSISNIITATNSGTILELPIKEGGSVMARGTLSEGTTIAKIADLKLLIFRGSVLESDMVNLHVGMPATFTLMAAKGINLYGTLNMIAPKGTIQEGVSRFEVTANIEIPDSCRSYIKAGCTVNAEIVIDRKKHVLALEEKYFQFSYDSVYVEIQKENGDYEKRFLKTGISDGTYTEIVSGLDSLDRIKVTENK</sequence>
<dbReference type="Proteomes" id="UP000219259">
    <property type="component" value="Unassembled WGS sequence"/>
</dbReference>